<dbReference type="CDD" id="cd08956">
    <property type="entry name" value="KR_3_FAS_SDR_x"/>
    <property type="match status" value="1"/>
</dbReference>
<dbReference type="InterPro" id="IPR057326">
    <property type="entry name" value="KR_dom"/>
</dbReference>
<reference evidence="11 12" key="1">
    <citation type="submission" date="2024-06" db="EMBL/GenBank/DDBJ databases">
        <title>The Natural Products Discovery Center: Release of the First 8490 Sequenced Strains for Exploring Actinobacteria Biosynthetic Diversity.</title>
        <authorList>
            <person name="Kalkreuter E."/>
            <person name="Kautsar S.A."/>
            <person name="Yang D."/>
            <person name="Bader C.D."/>
            <person name="Teijaro C.N."/>
            <person name="Fluegel L."/>
            <person name="Davis C.M."/>
            <person name="Simpson J.R."/>
            <person name="Lauterbach L."/>
            <person name="Steele A.D."/>
            <person name="Gui C."/>
            <person name="Meng S."/>
            <person name="Li G."/>
            <person name="Viehrig K."/>
            <person name="Ye F."/>
            <person name="Su P."/>
            <person name="Kiefer A.F."/>
            <person name="Nichols A."/>
            <person name="Cepeda A.J."/>
            <person name="Yan W."/>
            <person name="Fan B."/>
            <person name="Jiang Y."/>
            <person name="Adhikari A."/>
            <person name="Zheng C.-J."/>
            <person name="Schuster L."/>
            <person name="Cowan T.M."/>
            <person name="Smanski M.J."/>
            <person name="Chevrette M.G."/>
            <person name="De Carvalho L.P.S."/>
            <person name="Shen B."/>
        </authorList>
    </citation>
    <scope>NUCLEOTIDE SEQUENCE [LARGE SCALE GENOMIC DNA]</scope>
    <source>
        <strain evidence="11 12">NPDC019583</strain>
    </source>
</reference>
<dbReference type="InterPro" id="IPR050091">
    <property type="entry name" value="PKS_NRPS_Biosynth_Enz"/>
</dbReference>
<evidence type="ECO:0000256" key="5">
    <source>
        <dbReference type="ARBA" id="ARBA00023194"/>
    </source>
</evidence>
<dbReference type="SUPFAM" id="SSF47336">
    <property type="entry name" value="ACP-like"/>
    <property type="match status" value="1"/>
</dbReference>
<feature type="region of interest" description="N-terminal hotdog fold" evidence="7">
    <location>
        <begin position="141"/>
        <end position="264"/>
    </location>
</feature>
<name>A0ABV2YAK7_9ACTN</name>
<dbReference type="InterPro" id="IPR042104">
    <property type="entry name" value="PKS_dehydratase_sf"/>
</dbReference>
<dbReference type="GO" id="GO:0016874">
    <property type="term" value="F:ligase activity"/>
    <property type="evidence" value="ECO:0007669"/>
    <property type="project" value="UniProtKB-KW"/>
</dbReference>
<dbReference type="PROSITE" id="PS00012">
    <property type="entry name" value="PHOSPHOPANTETHEINE"/>
    <property type="match status" value="1"/>
</dbReference>
<dbReference type="InterPro" id="IPR049551">
    <property type="entry name" value="PKS_DH_C"/>
</dbReference>
<dbReference type="InterPro" id="IPR020806">
    <property type="entry name" value="PKS_PP-bd"/>
</dbReference>
<dbReference type="InterPro" id="IPR016035">
    <property type="entry name" value="Acyl_Trfase/lysoPLipase"/>
</dbReference>
<dbReference type="Pfam" id="PF00550">
    <property type="entry name" value="PP-binding"/>
    <property type="match status" value="1"/>
</dbReference>
<evidence type="ECO:0000256" key="4">
    <source>
        <dbReference type="ARBA" id="ARBA00022679"/>
    </source>
</evidence>
<feature type="active site" description="Proton donor; for dehydratase activity" evidence="7">
    <location>
        <position position="335"/>
    </location>
</feature>
<dbReference type="PANTHER" id="PTHR43775:SF51">
    <property type="entry name" value="INACTIVE PHENOLPHTHIOCEROL SYNTHESIS POLYKETIDE SYNTHASE TYPE I PKS1-RELATED"/>
    <property type="match status" value="1"/>
</dbReference>
<dbReference type="PANTHER" id="PTHR43775">
    <property type="entry name" value="FATTY ACID SYNTHASE"/>
    <property type="match status" value="1"/>
</dbReference>
<dbReference type="Pfam" id="PF22953">
    <property type="entry name" value="SpnB_Rossmann"/>
    <property type="match status" value="1"/>
</dbReference>
<keyword evidence="2" id="KW-0596">Phosphopantetheine</keyword>
<feature type="non-terminal residue" evidence="11">
    <location>
        <position position="1"/>
    </location>
</feature>
<dbReference type="InterPro" id="IPR036291">
    <property type="entry name" value="NAD(P)-bd_dom_sf"/>
</dbReference>
<keyword evidence="12" id="KW-1185">Reference proteome</keyword>
<feature type="domain" description="Carrier" evidence="9">
    <location>
        <begin position="850"/>
        <end position="925"/>
    </location>
</feature>
<dbReference type="RefSeq" id="WP_359795278.1">
    <property type="nucleotide sequence ID" value="NZ_JBEYBN010000164.1"/>
</dbReference>
<feature type="region of interest" description="Disordered" evidence="8">
    <location>
        <begin position="557"/>
        <end position="576"/>
    </location>
</feature>
<evidence type="ECO:0000256" key="7">
    <source>
        <dbReference type="PROSITE-ProRule" id="PRU01363"/>
    </source>
</evidence>
<organism evidence="11 12">
    <name type="scientific">Streptomyces olindensis</name>
    <dbReference type="NCBI Taxonomy" id="358823"/>
    <lineage>
        <taxon>Bacteria</taxon>
        <taxon>Bacillati</taxon>
        <taxon>Actinomycetota</taxon>
        <taxon>Actinomycetes</taxon>
        <taxon>Kitasatosporales</taxon>
        <taxon>Streptomycetaceae</taxon>
        <taxon>Streptomyces</taxon>
    </lineage>
</organism>
<keyword evidence="11" id="KW-0436">Ligase</keyword>
<accession>A0ABV2YAK7</accession>
<evidence type="ECO:0000256" key="1">
    <source>
        <dbReference type="ARBA" id="ARBA00004792"/>
    </source>
</evidence>
<comment type="pathway">
    <text evidence="1">Antibiotic biosynthesis.</text>
</comment>
<dbReference type="EC" id="6.4.-.-" evidence="11"/>
<evidence type="ECO:0000256" key="6">
    <source>
        <dbReference type="ARBA" id="ARBA00023268"/>
    </source>
</evidence>
<feature type="region of interest" description="C-terminal hotdog fold" evidence="7">
    <location>
        <begin position="275"/>
        <end position="410"/>
    </location>
</feature>
<evidence type="ECO:0000313" key="11">
    <source>
        <dbReference type="EMBL" id="MEU2273115.1"/>
    </source>
</evidence>
<dbReference type="Proteomes" id="UP001550603">
    <property type="component" value="Unassembled WGS sequence"/>
</dbReference>
<evidence type="ECO:0000313" key="12">
    <source>
        <dbReference type="Proteomes" id="UP001550603"/>
    </source>
</evidence>
<evidence type="ECO:0000259" key="10">
    <source>
        <dbReference type="PROSITE" id="PS52019"/>
    </source>
</evidence>
<dbReference type="Pfam" id="PF21089">
    <property type="entry name" value="PKS_DH_N"/>
    <property type="match status" value="1"/>
</dbReference>
<keyword evidence="4" id="KW-0808">Transferase</keyword>
<dbReference type="InterPro" id="IPR036736">
    <property type="entry name" value="ACP-like_sf"/>
</dbReference>
<dbReference type="SMART" id="SM00823">
    <property type="entry name" value="PKS_PP"/>
    <property type="match status" value="1"/>
</dbReference>
<dbReference type="Gene3D" id="3.10.129.110">
    <property type="entry name" value="Polyketide synthase dehydratase"/>
    <property type="match status" value="1"/>
</dbReference>
<dbReference type="SUPFAM" id="SSF52151">
    <property type="entry name" value="FabD/lysophospholipase-like"/>
    <property type="match status" value="1"/>
</dbReference>
<dbReference type="InterPro" id="IPR049900">
    <property type="entry name" value="PKS_mFAS_DH"/>
</dbReference>
<dbReference type="Gene3D" id="3.30.70.3290">
    <property type="match status" value="1"/>
</dbReference>
<dbReference type="Gene3D" id="3.40.50.720">
    <property type="entry name" value="NAD(P)-binding Rossmann-like Domain"/>
    <property type="match status" value="1"/>
</dbReference>
<keyword evidence="3" id="KW-0597">Phosphoprotein</keyword>
<sequence length="1007" mass="108969">TIPVISNLTGTPATPHQHHDPTYWTHHIRQPVHFHQGITHLTETEHITLFTELGGHPTLTPHLPTTTHTTRHQPDETHTHLTTLTTLHTHHHRVDLTPHLPSRPQHDLDLPTYPFQHQPYWLQAPAQLTDATDLGLTTTRHPLLSTATQLANTHHTVLSGRISLRTHPWLADHAVSGTVLLPGTALVDLALHAGDHAGGAAHLDELTLHAPLVLDESASRDLQVTAIPDTDTDGWSVTIHSRPDDTEPWTCHATGTLTTTHEPARPLTHWPPTGARPVDVSDLYDRLAASGYEYGPTFQGATAAWTQPDGTFHAEITLPQTADPAGHTIHPALLDAALHPLATRTTTTGETQLPFAWTGVTVHATDATHLRATLTTTDNGITVQAWDPTGAPLATVNTLTTRPIDPTTLHKSADAATRNSLFHLTWKPAETGSQKVDPDEVDVYIPHVDEDSESPTTAHAASEALLAHLQSWLAANDATDRRLVVVTRHAVATSAAEVTYLAHAPLWGLTRTAQNEHPGRIHLIDTDDPTDTSTLTQAVATGEPQLAHRNGQLLTPRLTRTTTPTNPTPQTLDPNGTVLITGGTGGLATLTAHHLITTHGTRHLLLASRTAPQHTQLREELEALGAEVTLAACDITDPQAVEELIASIPEDHPLTAVIHTAGTLDDTTLTSLTPDRLHPVLAPKVDAAWNLHQATRRLDLAAFVLYSSAAGTLGNPGQANYAAANTYLDALAHHRHHHGQPATSLAWGYWKHTTGLTHHLTGSEVRKVTHGTRPLETDHALHLFDTALATSQPHQLCLPLNLATLRTADHISPLLRDLAPANRRTTAAARPTDTDLSTRLRSLPPELQEKLVLEVVCAGVAAVLGHGGAEAIDPQRPFNELGFDSLTAVQLRNRLAEATALRLTSTLIFDYPTPSDLARYVGAALGVGEVSVESAFLAEIDRLEQALTERSEDDPGRAKVTRRLQTLLSRLNENGRPTTNGEDIEEKLRSASNEELFDLIDGDLDLS</sequence>
<dbReference type="InterPro" id="IPR055123">
    <property type="entry name" value="SpnB-like_Rossmann"/>
</dbReference>
<dbReference type="SMART" id="SM00826">
    <property type="entry name" value="PKS_DH"/>
    <property type="match status" value="1"/>
</dbReference>
<dbReference type="InterPro" id="IPR001227">
    <property type="entry name" value="Ac_transferase_dom_sf"/>
</dbReference>
<dbReference type="Gene3D" id="3.40.366.10">
    <property type="entry name" value="Malonyl-Coenzyme A Acyl Carrier Protein, domain 2"/>
    <property type="match status" value="1"/>
</dbReference>
<keyword evidence="6" id="KW-0511">Multifunctional enzyme</keyword>
<dbReference type="InterPro" id="IPR013968">
    <property type="entry name" value="PKS_KR"/>
</dbReference>
<evidence type="ECO:0000259" key="9">
    <source>
        <dbReference type="PROSITE" id="PS50075"/>
    </source>
</evidence>
<feature type="domain" description="PKS/mFAS DH" evidence="10">
    <location>
        <begin position="141"/>
        <end position="410"/>
    </location>
</feature>
<protein>
    <submittedName>
        <fullName evidence="11">Type I polyketide synthase</fullName>
        <ecNumber evidence="11">6.4.-.-</ecNumber>
    </submittedName>
</protein>
<dbReference type="SUPFAM" id="SSF51735">
    <property type="entry name" value="NAD(P)-binding Rossmann-fold domains"/>
    <property type="match status" value="2"/>
</dbReference>
<evidence type="ECO:0000256" key="8">
    <source>
        <dbReference type="SAM" id="MobiDB-lite"/>
    </source>
</evidence>
<dbReference type="InterPro" id="IPR049552">
    <property type="entry name" value="PKS_DH_N"/>
</dbReference>
<keyword evidence="5" id="KW-0045">Antibiotic biosynthesis</keyword>
<dbReference type="InterPro" id="IPR006162">
    <property type="entry name" value="Ppantetheine_attach_site"/>
</dbReference>
<dbReference type="SMART" id="SM00822">
    <property type="entry name" value="PKS_KR"/>
    <property type="match status" value="1"/>
</dbReference>
<dbReference type="InterPro" id="IPR020807">
    <property type="entry name" value="PKS_DH"/>
</dbReference>
<dbReference type="SMART" id="SM01294">
    <property type="entry name" value="PKS_PP_betabranch"/>
    <property type="match status" value="1"/>
</dbReference>
<dbReference type="EMBL" id="JBEYBN010000164">
    <property type="protein sequence ID" value="MEU2273115.1"/>
    <property type="molecule type" value="Genomic_DNA"/>
</dbReference>
<dbReference type="Pfam" id="PF14765">
    <property type="entry name" value="PS-DH"/>
    <property type="match status" value="1"/>
</dbReference>
<evidence type="ECO:0000256" key="2">
    <source>
        <dbReference type="ARBA" id="ARBA00022450"/>
    </source>
</evidence>
<dbReference type="Pfam" id="PF08659">
    <property type="entry name" value="KR"/>
    <property type="match status" value="1"/>
</dbReference>
<evidence type="ECO:0000256" key="3">
    <source>
        <dbReference type="ARBA" id="ARBA00022553"/>
    </source>
</evidence>
<dbReference type="InterPro" id="IPR009081">
    <property type="entry name" value="PP-bd_ACP"/>
</dbReference>
<comment type="caution">
    <text evidence="11">The sequence shown here is derived from an EMBL/GenBank/DDBJ whole genome shotgun (WGS) entry which is preliminary data.</text>
</comment>
<dbReference type="PROSITE" id="PS50075">
    <property type="entry name" value="CARRIER"/>
    <property type="match status" value="1"/>
</dbReference>
<proteinExistence type="predicted"/>
<dbReference type="Gene3D" id="1.10.1200.10">
    <property type="entry name" value="ACP-like"/>
    <property type="match status" value="1"/>
</dbReference>
<dbReference type="PROSITE" id="PS52019">
    <property type="entry name" value="PKS_MFAS_DH"/>
    <property type="match status" value="1"/>
</dbReference>
<feature type="active site" description="Proton acceptor; for dehydratase activity" evidence="7">
    <location>
        <position position="173"/>
    </location>
</feature>
<gene>
    <name evidence="11" type="ORF">ABZ568_43085</name>
</gene>